<reference evidence="2 3" key="1">
    <citation type="submission" date="2016-02" db="EMBL/GenBank/DDBJ databases">
        <title>Draft Genome for Tepidibacillus decaturensis nov. sp. Strain Z9, an Anaerobic, Moderately Thermophilic and Heterotrophic Bacterium from Deep Subsurface of the Illinois Basin, USA.</title>
        <authorList>
            <person name="Dong Y."/>
            <person name="Chang J.Y."/>
            <person name="Sanford R."/>
            <person name="Fouke B.W."/>
        </authorList>
    </citation>
    <scope>NUCLEOTIDE SEQUENCE [LARGE SCALE GENOMIC DNA]</scope>
    <source>
        <strain evidence="2 3">Z9</strain>
    </source>
</reference>
<name>A0A135L4M4_9BACI</name>
<proteinExistence type="predicted"/>
<feature type="non-terminal residue" evidence="2">
    <location>
        <position position="211"/>
    </location>
</feature>
<dbReference type="Pfam" id="PF05708">
    <property type="entry name" value="Peptidase_C92"/>
    <property type="match status" value="1"/>
</dbReference>
<dbReference type="Proteomes" id="UP000070352">
    <property type="component" value="Unassembled WGS sequence"/>
</dbReference>
<organism evidence="2 3">
    <name type="scientific">Tepidibacillus decaturensis</name>
    <dbReference type="NCBI Taxonomy" id="1413211"/>
    <lineage>
        <taxon>Bacteria</taxon>
        <taxon>Bacillati</taxon>
        <taxon>Bacillota</taxon>
        <taxon>Bacilli</taxon>
        <taxon>Bacillales</taxon>
        <taxon>Bacillaceae</taxon>
        <taxon>Tepidibacillus</taxon>
    </lineage>
</organism>
<keyword evidence="1" id="KW-0732">Signal</keyword>
<dbReference type="InterPro" id="IPR038765">
    <property type="entry name" value="Papain-like_cys_pep_sf"/>
</dbReference>
<dbReference type="InterPro" id="IPR024453">
    <property type="entry name" value="Peptidase_C92"/>
</dbReference>
<dbReference type="SUPFAM" id="SSF54001">
    <property type="entry name" value="Cysteine proteinases"/>
    <property type="match status" value="1"/>
</dbReference>
<evidence type="ECO:0000313" key="2">
    <source>
        <dbReference type="EMBL" id="KXG43952.1"/>
    </source>
</evidence>
<evidence type="ECO:0000313" key="3">
    <source>
        <dbReference type="Proteomes" id="UP000070352"/>
    </source>
</evidence>
<dbReference type="RefSeq" id="WP_068725092.1">
    <property type="nucleotide sequence ID" value="NZ_LSKU01000001.1"/>
</dbReference>
<accession>A0A135L4M4</accession>
<gene>
    <name evidence="2" type="ORF">U473_07980</name>
</gene>
<evidence type="ECO:0008006" key="4">
    <source>
        <dbReference type="Google" id="ProtNLM"/>
    </source>
</evidence>
<keyword evidence="3" id="KW-1185">Reference proteome</keyword>
<sequence>MKKVTAVFVLMLMMVFGSFGNVFAAEKGIPELDLTQKQLAEIKQGKMQTELIKKQWETRKGSKYYGDLKVSEDVSIQAGYYSRPGMFLVTLDTASSSSSAWAGGHAGLVYNDYFAIESFGNKGDKNGVNLWPNDWDTRYEHMELRSTNDTTIDEDKQAAEKAYLYIGKPYNYNFFYIDQDDSFYCSQLVWYVFNDLFNINLNDGGAVWPVD</sequence>
<dbReference type="Gene3D" id="3.90.1720.10">
    <property type="entry name" value="endopeptidase domain like (from Nostoc punctiforme)"/>
    <property type="match status" value="1"/>
</dbReference>
<dbReference type="EMBL" id="LSKU01000001">
    <property type="protein sequence ID" value="KXG43952.1"/>
    <property type="molecule type" value="Genomic_DNA"/>
</dbReference>
<dbReference type="AlphaFoldDB" id="A0A135L4M4"/>
<comment type="caution">
    <text evidence="2">The sequence shown here is derived from an EMBL/GenBank/DDBJ whole genome shotgun (WGS) entry which is preliminary data.</text>
</comment>
<feature type="chain" id="PRO_5007466307" description="Hydrolase" evidence="1">
    <location>
        <begin position="25"/>
        <end position="211"/>
    </location>
</feature>
<feature type="signal peptide" evidence="1">
    <location>
        <begin position="1"/>
        <end position="24"/>
    </location>
</feature>
<protein>
    <recommendedName>
        <fullName evidence="4">Hydrolase</fullName>
    </recommendedName>
</protein>
<evidence type="ECO:0000256" key="1">
    <source>
        <dbReference type="SAM" id="SignalP"/>
    </source>
</evidence>